<dbReference type="InterPro" id="IPR001796">
    <property type="entry name" value="DHFR_dom"/>
</dbReference>
<dbReference type="Proteomes" id="UP000265419">
    <property type="component" value="Unassembled WGS sequence"/>
</dbReference>
<reference evidence="10 11" key="1">
    <citation type="submission" date="2018-07" db="EMBL/GenBank/DDBJ databases">
        <title>Arthrobacter sp. nov., isolated from raw cow's milk with high bacterial count.</title>
        <authorList>
            <person name="Hahne J."/>
            <person name="Isele D."/>
            <person name="Lipski A."/>
        </authorList>
    </citation>
    <scope>NUCLEOTIDE SEQUENCE [LARGE SCALE GENOMIC DNA]</scope>
    <source>
        <strain evidence="10 11">JZ R-35</strain>
    </source>
</reference>
<evidence type="ECO:0000259" key="9">
    <source>
        <dbReference type="PROSITE" id="PS51330"/>
    </source>
</evidence>
<dbReference type="PRINTS" id="PR00070">
    <property type="entry name" value="DHFR"/>
</dbReference>
<accession>A0A399JEC2</accession>
<dbReference type="GO" id="GO:0005829">
    <property type="term" value="C:cytosol"/>
    <property type="evidence" value="ECO:0007669"/>
    <property type="project" value="TreeGrafter"/>
</dbReference>
<dbReference type="EMBL" id="QQXK01000003">
    <property type="protein sequence ID" value="RII43360.1"/>
    <property type="molecule type" value="Genomic_DNA"/>
</dbReference>
<dbReference type="PANTHER" id="PTHR48069">
    <property type="entry name" value="DIHYDROFOLATE REDUCTASE"/>
    <property type="match status" value="1"/>
</dbReference>
<dbReference type="RefSeq" id="WP_119423430.1">
    <property type="nucleotide sequence ID" value="NZ_QQXK01000003.1"/>
</dbReference>
<dbReference type="CDD" id="cd00209">
    <property type="entry name" value="DHFR"/>
    <property type="match status" value="1"/>
</dbReference>
<dbReference type="GO" id="GO:0004146">
    <property type="term" value="F:dihydrofolate reductase activity"/>
    <property type="evidence" value="ECO:0007669"/>
    <property type="project" value="UniProtKB-EC"/>
</dbReference>
<dbReference type="GO" id="GO:0046452">
    <property type="term" value="P:dihydrofolate metabolic process"/>
    <property type="evidence" value="ECO:0007669"/>
    <property type="project" value="TreeGrafter"/>
</dbReference>
<comment type="caution">
    <text evidence="10">The sequence shown here is derived from an EMBL/GenBank/DDBJ whole genome shotgun (WGS) entry which is preliminary data.</text>
</comment>
<dbReference type="UniPathway" id="UPA00077">
    <property type="reaction ID" value="UER00158"/>
</dbReference>
<dbReference type="PROSITE" id="PS51330">
    <property type="entry name" value="DHFR_2"/>
    <property type="match status" value="1"/>
</dbReference>
<evidence type="ECO:0000256" key="6">
    <source>
        <dbReference type="ARBA" id="ARBA00023002"/>
    </source>
</evidence>
<keyword evidence="4" id="KW-0554">One-carbon metabolism</keyword>
<evidence type="ECO:0000313" key="11">
    <source>
        <dbReference type="Proteomes" id="UP000265419"/>
    </source>
</evidence>
<sequence>MSQDLQLPDLPPRAVGAIWARSRDGVIGRDGDMPWHAPEDLAHFKASTWGHPVIMGRGTWESIPARFRPFPGRSNLVLTGDPARAAALTDQGATAHATLAEALEDAATREGGELTWITGGGAVYAQALAAQLPDVVLVTVLDLEVPDGDTRAPELGPGYELHSASPSPDTFHPSPSGPGYRFEAWKRKAA</sequence>
<dbReference type="GO" id="GO:0006730">
    <property type="term" value="P:one-carbon metabolic process"/>
    <property type="evidence" value="ECO:0007669"/>
    <property type="project" value="UniProtKB-KW"/>
</dbReference>
<dbReference type="Pfam" id="PF00186">
    <property type="entry name" value="DHFR_1"/>
    <property type="match status" value="1"/>
</dbReference>
<evidence type="ECO:0000256" key="1">
    <source>
        <dbReference type="ARBA" id="ARBA00004903"/>
    </source>
</evidence>
<feature type="region of interest" description="Disordered" evidence="8">
    <location>
        <begin position="149"/>
        <end position="190"/>
    </location>
</feature>
<evidence type="ECO:0000256" key="3">
    <source>
        <dbReference type="ARBA" id="ARBA00012856"/>
    </source>
</evidence>
<dbReference type="EC" id="1.5.1.3" evidence="3"/>
<evidence type="ECO:0000256" key="2">
    <source>
        <dbReference type="ARBA" id="ARBA00009539"/>
    </source>
</evidence>
<dbReference type="GO" id="GO:0046655">
    <property type="term" value="P:folic acid metabolic process"/>
    <property type="evidence" value="ECO:0007669"/>
    <property type="project" value="TreeGrafter"/>
</dbReference>
<proteinExistence type="inferred from homology"/>
<dbReference type="PANTHER" id="PTHR48069:SF3">
    <property type="entry name" value="DIHYDROFOLATE REDUCTASE"/>
    <property type="match status" value="1"/>
</dbReference>
<comment type="pathway">
    <text evidence="1">Cofactor biosynthesis; tetrahydrofolate biosynthesis; 5,6,7,8-tetrahydrofolate from 7,8-dihydrofolate: step 1/1.</text>
</comment>
<dbReference type="GO" id="GO:0050661">
    <property type="term" value="F:NADP binding"/>
    <property type="evidence" value="ECO:0007669"/>
    <property type="project" value="InterPro"/>
</dbReference>
<dbReference type="PROSITE" id="PS00075">
    <property type="entry name" value="DHFR_1"/>
    <property type="match status" value="1"/>
</dbReference>
<dbReference type="GO" id="GO:0046654">
    <property type="term" value="P:tetrahydrofolate biosynthetic process"/>
    <property type="evidence" value="ECO:0007669"/>
    <property type="project" value="UniProtKB-UniPathway"/>
</dbReference>
<evidence type="ECO:0000256" key="4">
    <source>
        <dbReference type="ARBA" id="ARBA00022563"/>
    </source>
</evidence>
<dbReference type="InterPro" id="IPR012259">
    <property type="entry name" value="DHFR"/>
</dbReference>
<evidence type="ECO:0000256" key="5">
    <source>
        <dbReference type="ARBA" id="ARBA00022857"/>
    </source>
</evidence>
<dbReference type="InterPro" id="IPR024072">
    <property type="entry name" value="DHFR-like_dom_sf"/>
</dbReference>
<evidence type="ECO:0000256" key="7">
    <source>
        <dbReference type="RuleBase" id="RU004474"/>
    </source>
</evidence>
<dbReference type="InterPro" id="IPR017925">
    <property type="entry name" value="DHFR_CS"/>
</dbReference>
<dbReference type="Gene3D" id="3.40.430.10">
    <property type="entry name" value="Dihydrofolate Reductase, subunit A"/>
    <property type="match status" value="1"/>
</dbReference>
<organism evidence="10 11">
    <name type="scientific">Galactobacter valiniphilus</name>
    <dbReference type="NCBI Taxonomy" id="2676122"/>
    <lineage>
        <taxon>Bacteria</taxon>
        <taxon>Bacillati</taxon>
        <taxon>Actinomycetota</taxon>
        <taxon>Actinomycetes</taxon>
        <taxon>Micrococcales</taxon>
        <taxon>Micrococcaceae</taxon>
        <taxon>Galactobacter</taxon>
    </lineage>
</organism>
<comment type="similarity">
    <text evidence="2 7">Belongs to the dihydrofolate reductase family.</text>
</comment>
<evidence type="ECO:0000256" key="8">
    <source>
        <dbReference type="SAM" id="MobiDB-lite"/>
    </source>
</evidence>
<name>A0A399JEC2_9MICC</name>
<keyword evidence="6" id="KW-0560">Oxidoreductase</keyword>
<evidence type="ECO:0000313" key="10">
    <source>
        <dbReference type="EMBL" id="RII43360.1"/>
    </source>
</evidence>
<dbReference type="SUPFAM" id="SSF53597">
    <property type="entry name" value="Dihydrofolate reductase-like"/>
    <property type="match status" value="1"/>
</dbReference>
<feature type="domain" description="DHFR" evidence="9">
    <location>
        <begin position="14"/>
        <end position="187"/>
    </location>
</feature>
<dbReference type="AlphaFoldDB" id="A0A399JEC2"/>
<keyword evidence="11" id="KW-1185">Reference proteome</keyword>
<protein>
    <recommendedName>
        <fullName evidence="3">dihydrofolate reductase</fullName>
        <ecNumber evidence="3">1.5.1.3</ecNumber>
    </recommendedName>
</protein>
<keyword evidence="5" id="KW-0521">NADP</keyword>
<gene>
    <name evidence="10" type="ORF">DWB68_01785</name>
</gene>